<organism evidence="8 9">
    <name type="scientific">Porphyromonas somerae</name>
    <dbReference type="NCBI Taxonomy" id="322095"/>
    <lineage>
        <taxon>Bacteria</taxon>
        <taxon>Pseudomonadati</taxon>
        <taxon>Bacteroidota</taxon>
        <taxon>Bacteroidia</taxon>
        <taxon>Bacteroidales</taxon>
        <taxon>Porphyromonadaceae</taxon>
        <taxon>Porphyromonas</taxon>
    </lineage>
</organism>
<evidence type="ECO:0000256" key="5">
    <source>
        <dbReference type="ARBA" id="ARBA00022840"/>
    </source>
</evidence>
<evidence type="ECO:0000256" key="3">
    <source>
        <dbReference type="ARBA" id="ARBA00022741"/>
    </source>
</evidence>
<feature type="binding site" evidence="6">
    <location>
        <position position="7"/>
    </location>
    <ligand>
        <name>Mg(2+)</name>
        <dbReference type="ChEBI" id="CHEBI:18420"/>
    </ligand>
</feature>
<dbReference type="InterPro" id="IPR004372">
    <property type="entry name" value="Ac/propionate_kinase"/>
</dbReference>
<evidence type="ECO:0000256" key="7">
    <source>
        <dbReference type="RuleBase" id="RU003835"/>
    </source>
</evidence>
<dbReference type="PANTHER" id="PTHR21060:SF15">
    <property type="entry name" value="ACETATE KINASE-RELATED"/>
    <property type="match status" value="1"/>
</dbReference>
<dbReference type="PROSITE" id="PS01075">
    <property type="entry name" value="ACETATE_KINASE_1"/>
    <property type="match status" value="1"/>
</dbReference>
<dbReference type="Pfam" id="PF00871">
    <property type="entry name" value="Acetate_kinase"/>
    <property type="match status" value="1"/>
</dbReference>
<dbReference type="GO" id="GO:0005524">
    <property type="term" value="F:ATP binding"/>
    <property type="evidence" value="ECO:0007669"/>
    <property type="project" value="UniProtKB-KW"/>
</dbReference>
<dbReference type="InterPro" id="IPR043129">
    <property type="entry name" value="ATPase_NBD"/>
</dbReference>
<evidence type="ECO:0000313" key="9">
    <source>
        <dbReference type="Proteomes" id="UP000070224"/>
    </source>
</evidence>
<feature type="binding site" evidence="6">
    <location>
        <begin position="348"/>
        <end position="352"/>
    </location>
    <ligand>
        <name>ATP</name>
        <dbReference type="ChEBI" id="CHEBI:30616"/>
    </ligand>
</feature>
<dbReference type="CDD" id="cd24010">
    <property type="entry name" value="ASKHA_NBD_AcK_PK"/>
    <property type="match status" value="1"/>
</dbReference>
<sequence length="417" mass="45758">MKILVLNCGSSSLKFALIELPNYKVLTSGNEERVGINDSFITFRNPEGKKIERHLDIPNHTRGVEIILDILKEEHFVESFDEIDAIGHRLVHGAERFAQSVRITPEVVDMLHECAQLAPLHNPANILGIEAVTKVLPKIPQVGVFDTAFHQTMPEHAYMYGLPYEFYDKYRIRRYGFHGTSHDYVSAKGAEIAGLDRASCKIVTAHIGSGASMAAVLNGKSIDTSMGLTPSEGLMMGTRAGDIDSGVIEYLMNKKDYDPEFLAPFLKKATPGKTHLDLEDLTFLLTKKSGVAGISTQGSDMRDVAKAAEEGSKRDRLAISMHAYRIKKYVGAYAAALGGIDLLVFTAGVGENRAALRTEVCQGLEFLGIKLDESINEVTYGGKSQVISAADSRVKVVVVATDEEYMIARDTYDILNK</sequence>
<dbReference type="PRINTS" id="PR00471">
    <property type="entry name" value="ACETATEKNASE"/>
</dbReference>
<keyword evidence="4 6" id="KW-0418">Kinase</keyword>
<comment type="subunit">
    <text evidence="6">Homodimer.</text>
</comment>
<evidence type="ECO:0000256" key="6">
    <source>
        <dbReference type="HAMAP-Rule" id="MF_00020"/>
    </source>
</evidence>
<dbReference type="PROSITE" id="PS01076">
    <property type="entry name" value="ACETATE_KINASE_2"/>
    <property type="match status" value="1"/>
</dbReference>
<dbReference type="Gene3D" id="3.30.420.40">
    <property type="match status" value="2"/>
</dbReference>
<dbReference type="Proteomes" id="UP000070224">
    <property type="component" value="Unassembled WGS sequence"/>
</dbReference>
<dbReference type="EMBL" id="LSDK01000139">
    <property type="protein sequence ID" value="KXB73386.1"/>
    <property type="molecule type" value="Genomic_DNA"/>
</dbReference>
<dbReference type="InterPro" id="IPR023865">
    <property type="entry name" value="Aliphatic_acid_kinase_CS"/>
</dbReference>
<keyword evidence="3 6" id="KW-0547">Nucleotide-binding</keyword>
<feature type="binding site" evidence="6">
    <location>
        <begin position="206"/>
        <end position="210"/>
    </location>
    <ligand>
        <name>ATP</name>
        <dbReference type="ChEBI" id="CHEBI:30616"/>
    </ligand>
</feature>
<keyword evidence="5 6" id="KW-0067">ATP-binding</keyword>
<gene>
    <name evidence="6" type="primary">ackA</name>
    <name evidence="8" type="ORF">HMPREF3185_02024</name>
</gene>
<feature type="site" description="Transition state stabilizer" evidence="6">
    <location>
        <position position="239"/>
    </location>
</feature>
<dbReference type="PATRIC" id="fig|322095.3.peg.1996"/>
<dbReference type="PIRSF" id="PIRSF000722">
    <property type="entry name" value="Acetate_prop_kin"/>
    <property type="match status" value="1"/>
</dbReference>
<dbReference type="EC" id="2.7.2.1" evidence="6"/>
<accession>A0A134B0C3</accession>
<comment type="function">
    <text evidence="6">Catalyzes the formation of acetyl phosphate from acetate and ATP. Can also catalyze the reverse reaction.</text>
</comment>
<feature type="active site" description="Proton donor/acceptor" evidence="6">
    <location>
        <position position="146"/>
    </location>
</feature>
<feature type="binding site" evidence="6">
    <location>
        <position position="89"/>
    </location>
    <ligand>
        <name>substrate</name>
    </ligand>
</feature>
<keyword evidence="2 6" id="KW-0808">Transferase</keyword>
<dbReference type="SUPFAM" id="SSF53067">
    <property type="entry name" value="Actin-like ATPase domain"/>
    <property type="match status" value="2"/>
</dbReference>
<protein>
    <recommendedName>
        <fullName evidence="6">Acetate kinase</fullName>
        <ecNumber evidence="6">2.7.2.1</ecNumber>
    </recommendedName>
    <alternativeName>
        <fullName evidence="6">Acetokinase</fullName>
    </alternativeName>
</protein>
<dbReference type="GO" id="GO:0006085">
    <property type="term" value="P:acetyl-CoA biosynthetic process"/>
    <property type="evidence" value="ECO:0007669"/>
    <property type="project" value="UniProtKB-UniRule"/>
</dbReference>
<dbReference type="GO" id="GO:0008776">
    <property type="term" value="F:acetate kinase activity"/>
    <property type="evidence" value="ECO:0007669"/>
    <property type="project" value="UniProtKB-UniRule"/>
</dbReference>
<comment type="subcellular location">
    <subcellularLocation>
        <location evidence="6">Cytoplasm</location>
    </subcellularLocation>
</comment>
<dbReference type="AlphaFoldDB" id="A0A134B0C3"/>
<dbReference type="UniPathway" id="UPA00340">
    <property type="reaction ID" value="UER00458"/>
</dbReference>
<feature type="binding site" evidence="6">
    <location>
        <position position="14"/>
    </location>
    <ligand>
        <name>ATP</name>
        <dbReference type="ChEBI" id="CHEBI:30616"/>
    </ligand>
</feature>
<feature type="binding site" evidence="6">
    <location>
        <begin position="300"/>
        <end position="302"/>
    </location>
    <ligand>
        <name>ATP</name>
        <dbReference type="ChEBI" id="CHEBI:30616"/>
    </ligand>
</feature>
<dbReference type="InterPro" id="IPR000890">
    <property type="entry name" value="Aliphatic_acid_kin_short-chain"/>
</dbReference>
<comment type="catalytic activity">
    <reaction evidence="6">
        <text>acetate + ATP = acetyl phosphate + ADP</text>
        <dbReference type="Rhea" id="RHEA:11352"/>
        <dbReference type="ChEBI" id="CHEBI:22191"/>
        <dbReference type="ChEBI" id="CHEBI:30089"/>
        <dbReference type="ChEBI" id="CHEBI:30616"/>
        <dbReference type="ChEBI" id="CHEBI:456216"/>
        <dbReference type="EC" id="2.7.2.1"/>
    </reaction>
</comment>
<dbReference type="NCBIfam" id="TIGR00016">
    <property type="entry name" value="ackA"/>
    <property type="match status" value="1"/>
</dbReference>
<dbReference type="RefSeq" id="WP_060936068.1">
    <property type="nucleotide sequence ID" value="NZ_KQ960466.1"/>
</dbReference>
<reference evidence="9" key="1">
    <citation type="submission" date="2016-01" db="EMBL/GenBank/DDBJ databases">
        <authorList>
            <person name="Mitreva M."/>
            <person name="Pepin K.H."/>
            <person name="Mihindukulasuriya K.A."/>
            <person name="Fulton R."/>
            <person name="Fronick C."/>
            <person name="O'Laughlin M."/>
            <person name="Miner T."/>
            <person name="Herter B."/>
            <person name="Rosa B.A."/>
            <person name="Cordes M."/>
            <person name="Tomlinson C."/>
            <person name="Wollam A."/>
            <person name="Palsikar V.B."/>
            <person name="Mardis E.R."/>
            <person name="Wilson R.K."/>
        </authorList>
    </citation>
    <scope>NUCLEOTIDE SEQUENCE [LARGE SCALE GENOMIC DNA]</scope>
    <source>
        <strain evidence="9">KA00683</strain>
    </source>
</reference>
<keyword evidence="9" id="KW-1185">Reference proteome</keyword>
<evidence type="ECO:0000256" key="1">
    <source>
        <dbReference type="ARBA" id="ARBA00008748"/>
    </source>
</evidence>
<evidence type="ECO:0000256" key="4">
    <source>
        <dbReference type="ARBA" id="ARBA00022777"/>
    </source>
</evidence>
<comment type="cofactor">
    <cofactor evidence="6">
        <name>Mg(2+)</name>
        <dbReference type="ChEBI" id="CHEBI:18420"/>
    </cofactor>
    <cofactor evidence="6">
        <name>Mn(2+)</name>
        <dbReference type="ChEBI" id="CHEBI:29035"/>
    </cofactor>
    <text evidence="6">Mg(2+). Can also accept Mn(2+).</text>
</comment>
<evidence type="ECO:0000313" key="8">
    <source>
        <dbReference type="EMBL" id="KXB73386.1"/>
    </source>
</evidence>
<dbReference type="GO" id="GO:0005737">
    <property type="term" value="C:cytoplasm"/>
    <property type="evidence" value="ECO:0007669"/>
    <property type="project" value="UniProtKB-SubCell"/>
</dbReference>
<dbReference type="HAMAP" id="MF_00020">
    <property type="entry name" value="Acetate_kinase"/>
    <property type="match status" value="1"/>
</dbReference>
<comment type="pathway">
    <text evidence="6">Metabolic intermediate biosynthesis; acetyl-CoA biosynthesis; acetyl-CoA from acetate: step 1/2.</text>
</comment>
<comment type="caution">
    <text evidence="8">The sequence shown here is derived from an EMBL/GenBank/DDBJ whole genome shotgun (WGS) entry which is preliminary data.</text>
</comment>
<dbReference type="PANTHER" id="PTHR21060">
    <property type="entry name" value="ACETATE KINASE"/>
    <property type="match status" value="1"/>
</dbReference>
<evidence type="ECO:0000256" key="2">
    <source>
        <dbReference type="ARBA" id="ARBA00022679"/>
    </source>
</evidence>
<feature type="site" description="Transition state stabilizer" evidence="6">
    <location>
        <position position="178"/>
    </location>
</feature>
<comment type="similarity">
    <text evidence="1 6 7">Belongs to the acetokinase family.</text>
</comment>
<keyword evidence="6" id="KW-0460">Magnesium</keyword>
<keyword evidence="6" id="KW-0963">Cytoplasm</keyword>
<dbReference type="GO" id="GO:0000287">
    <property type="term" value="F:magnesium ion binding"/>
    <property type="evidence" value="ECO:0007669"/>
    <property type="project" value="UniProtKB-UniRule"/>
</dbReference>
<keyword evidence="6" id="KW-0479">Metal-binding</keyword>
<dbReference type="STRING" id="322095.HMPREF3185_02024"/>
<dbReference type="GO" id="GO:0006083">
    <property type="term" value="P:acetate metabolic process"/>
    <property type="evidence" value="ECO:0007669"/>
    <property type="project" value="TreeGrafter"/>
</dbReference>
<feature type="binding site" evidence="6">
    <location>
        <position position="403"/>
    </location>
    <ligand>
        <name>Mg(2+)</name>
        <dbReference type="ChEBI" id="CHEBI:18420"/>
    </ligand>
</feature>
<proteinExistence type="inferred from homology"/>
<name>A0A134B0C3_9PORP</name>
<dbReference type="OrthoDB" id="9802453at2"/>